<gene>
    <name evidence="3" type="primary">yqxD</name>
    <name evidence="3" type="ORF">CE91St30_19850</name>
</gene>
<dbReference type="EMBL" id="AP025564">
    <property type="protein sequence ID" value="BDE96652.1"/>
    <property type="molecule type" value="Genomic_DNA"/>
</dbReference>
<organism evidence="3 4">
    <name type="scientific">Raoultibacter timonensis</name>
    <dbReference type="NCBI Taxonomy" id="1907662"/>
    <lineage>
        <taxon>Bacteria</taxon>
        <taxon>Bacillati</taxon>
        <taxon>Actinomycetota</taxon>
        <taxon>Coriobacteriia</taxon>
        <taxon>Eggerthellales</taxon>
        <taxon>Eggerthellaceae</taxon>
        <taxon>Raoultibacter</taxon>
    </lineage>
</organism>
<accession>A0ABM7WJW1</accession>
<protein>
    <recommendedName>
        <fullName evidence="2">UPF0178 protein CE91St30_19850</fullName>
    </recommendedName>
</protein>
<name>A0ABM7WJW1_9ACTN</name>
<dbReference type="PANTHER" id="PTHR35146:SF1">
    <property type="entry name" value="UPF0178 PROTEIN YAII"/>
    <property type="match status" value="1"/>
</dbReference>
<evidence type="ECO:0000256" key="1">
    <source>
        <dbReference type="ARBA" id="ARBA00008522"/>
    </source>
</evidence>
<dbReference type="Pfam" id="PF02639">
    <property type="entry name" value="DUF188"/>
    <property type="match status" value="1"/>
</dbReference>
<dbReference type="HAMAP" id="MF_00489">
    <property type="entry name" value="UPF0178"/>
    <property type="match status" value="1"/>
</dbReference>
<comment type="similarity">
    <text evidence="1 2">Belongs to the UPF0178 family.</text>
</comment>
<keyword evidence="4" id="KW-1185">Reference proteome</keyword>
<sequence length="174" mass="18964">MAQRTTDRPDRPTIFVDADACPVTAEAIAVARKHALPAVIAGNSTQNLARHIRRSDPREDSGGFWVDTLAVGVGADSADFAIVERLSPGDIVVTQDIGLAAMVLGRKASAIGVRGRVYSLATIDMDMEIRHQEKKIRRQGGRTRGPAAFTDEDREHFAANLDRLVREAIPRRTP</sequence>
<dbReference type="InterPro" id="IPR003791">
    <property type="entry name" value="UPF0178"/>
</dbReference>
<dbReference type="NCBIfam" id="NF001095">
    <property type="entry name" value="PRK00124.1"/>
    <property type="match status" value="1"/>
</dbReference>
<reference evidence="3 4" key="1">
    <citation type="submission" date="2022-01" db="EMBL/GenBank/DDBJ databases">
        <title>Novel bile acid biosynthetic pathways are enriched in the microbiome of centenarians.</title>
        <authorList>
            <person name="Sato Y."/>
            <person name="Atarashi K."/>
            <person name="Plichta R.D."/>
            <person name="Arai Y."/>
            <person name="Sasajima S."/>
            <person name="Kearney M.S."/>
            <person name="Suda W."/>
            <person name="Takeshita K."/>
            <person name="Sasaki T."/>
            <person name="Okamoto S."/>
            <person name="Skelly N.A."/>
            <person name="Okamura Y."/>
            <person name="Vlamakis H."/>
            <person name="Li Y."/>
            <person name="Tanoue T."/>
            <person name="Takei H."/>
            <person name="Nittono H."/>
            <person name="Narushima S."/>
            <person name="Irie J."/>
            <person name="Itoh H."/>
            <person name="Moriya K."/>
            <person name="Sugiura Y."/>
            <person name="Suematsu M."/>
            <person name="Moritoki N."/>
            <person name="Shibata S."/>
            <person name="Littman R.D."/>
            <person name="Fischbach A.M."/>
            <person name="Uwamino Y."/>
            <person name="Inoue T."/>
            <person name="Honda A."/>
            <person name="Hattori M."/>
            <person name="Murai T."/>
            <person name="Xavier J.R."/>
            <person name="Hirose N."/>
            <person name="Honda K."/>
        </authorList>
    </citation>
    <scope>NUCLEOTIDE SEQUENCE [LARGE SCALE GENOMIC DNA]</scope>
    <source>
        <strain evidence="3 4">CE91-St30</strain>
    </source>
</reference>
<evidence type="ECO:0000256" key="2">
    <source>
        <dbReference type="HAMAP-Rule" id="MF_00489"/>
    </source>
</evidence>
<dbReference type="Proteomes" id="UP001320544">
    <property type="component" value="Chromosome"/>
</dbReference>
<proteinExistence type="inferred from homology"/>
<dbReference type="PANTHER" id="PTHR35146">
    <property type="entry name" value="UPF0178 PROTEIN YAII"/>
    <property type="match status" value="1"/>
</dbReference>
<evidence type="ECO:0000313" key="3">
    <source>
        <dbReference type="EMBL" id="BDE96652.1"/>
    </source>
</evidence>
<dbReference type="RefSeq" id="WP_244385893.1">
    <property type="nucleotide sequence ID" value="NZ_AP025564.1"/>
</dbReference>
<evidence type="ECO:0000313" key="4">
    <source>
        <dbReference type="Proteomes" id="UP001320544"/>
    </source>
</evidence>